<keyword evidence="1 9" id="KW-0806">Transcription termination</keyword>
<keyword evidence="4 9" id="KW-0347">Helicase</keyword>
<keyword evidence="8 9" id="KW-0804">Transcription</keyword>
<keyword evidence="6 9" id="KW-0694">RNA-binding</keyword>
<comment type="caution">
    <text evidence="14">The sequence shown here is derived from an EMBL/GenBank/DDBJ whole genome shotgun (WGS) entry which is preliminary data.</text>
</comment>
<dbReference type="CDD" id="cd04459">
    <property type="entry name" value="Rho_CSD"/>
    <property type="match status" value="1"/>
</dbReference>
<dbReference type="PROSITE" id="PS51856">
    <property type="entry name" value="RHO_RNA_BD"/>
    <property type="match status" value="1"/>
</dbReference>
<evidence type="ECO:0000256" key="2">
    <source>
        <dbReference type="ARBA" id="ARBA00022741"/>
    </source>
</evidence>
<keyword evidence="5 9" id="KW-0067">ATP-binding</keyword>
<organism evidence="14 15">
    <name type="scientific">Steroidobacter agaridevorans</name>
    <dbReference type="NCBI Taxonomy" id="2695856"/>
    <lineage>
        <taxon>Bacteria</taxon>
        <taxon>Pseudomonadati</taxon>
        <taxon>Pseudomonadota</taxon>
        <taxon>Gammaproteobacteria</taxon>
        <taxon>Steroidobacterales</taxon>
        <taxon>Steroidobacteraceae</taxon>
        <taxon>Steroidobacter</taxon>
    </lineage>
</organism>
<feature type="compositionally biased region" description="Basic and acidic residues" evidence="12">
    <location>
        <begin position="44"/>
        <end position="56"/>
    </location>
</feature>
<dbReference type="InterPro" id="IPR011129">
    <property type="entry name" value="CSD"/>
</dbReference>
<dbReference type="Gene3D" id="1.10.720.10">
    <property type="match status" value="1"/>
</dbReference>
<evidence type="ECO:0000256" key="6">
    <source>
        <dbReference type="ARBA" id="ARBA00022884"/>
    </source>
</evidence>
<dbReference type="CDD" id="cd01128">
    <property type="entry name" value="rho_factor_C"/>
    <property type="match status" value="1"/>
</dbReference>
<dbReference type="Gene3D" id="3.40.50.300">
    <property type="entry name" value="P-loop containing nucleotide triphosphate hydrolases"/>
    <property type="match status" value="1"/>
</dbReference>
<dbReference type="InterPro" id="IPR011113">
    <property type="entry name" value="Rho_RNA-bd"/>
</dbReference>
<feature type="compositionally biased region" description="Gly residues" evidence="12">
    <location>
        <begin position="15"/>
        <end position="25"/>
    </location>
</feature>
<dbReference type="Pfam" id="PF00006">
    <property type="entry name" value="ATP-synt_ab"/>
    <property type="match status" value="1"/>
</dbReference>
<evidence type="ECO:0000256" key="11">
    <source>
        <dbReference type="PROSITE-ProRule" id="PRU01203"/>
    </source>
</evidence>
<sequence length="499" mass="54904">MRGYLGNQARNRPGGNKGGGGGGRSNRGNDGNRGNRGNRGGNNGDHRGEGPQHDDLPQDDAFDGDDVGVISPAELAASRQSMNLTQLKLKPVPELVEIAQKMGLENLARSRKQDIIFSILKAHARSGEDIYGDGVLEILQDGFGFLRSADSSYLAGPDDIYVSPSQIRRFNLRTGDSISGLIRPPKDGERYFALLKVGEINFDSPEGAKHKVLFENLTPLHPTKRFKLERGNGSSEDLTARIIDLVAPIGKGQRGLIISPPKAGKTMLLQNIASSITSNHPDVYLIVLLIDERPEEVTEMARTVRGEVVSSTFDEPATRHVQVAEMVIEKAKRLVEHKRDVVILLDSITRLARAYNTVVPSSGKVLTGGVDANALQRPKRFFGAARNIEEGGSLTILATALIDTGSRMDDVIYEEFKGTGNSEIHLDRRVSEKRVFPAVNINRSGTRREELITSAEELQKIWILRKLLHPMDELAAIEFLIDKMKDTKTNGDFFDAMKR</sequence>
<evidence type="ECO:0000256" key="7">
    <source>
        <dbReference type="ARBA" id="ARBA00023015"/>
    </source>
</evidence>
<gene>
    <name evidence="9 14" type="primary">rho</name>
    <name evidence="14" type="ORF">GCM10011487_10320</name>
</gene>
<comment type="function">
    <text evidence="9">Facilitates transcription termination by a mechanism that involves Rho binding to the nascent RNA, activation of Rho's RNA-dependent ATPase activity, and release of the mRNA from the DNA template.</text>
</comment>
<proteinExistence type="inferred from homology"/>
<name>A0A829Y8Y5_9GAMM</name>
<dbReference type="NCBIfam" id="TIGR00767">
    <property type="entry name" value="rho"/>
    <property type="match status" value="1"/>
</dbReference>
<dbReference type="GO" id="GO:0008186">
    <property type="term" value="F:ATP-dependent activity, acting on RNA"/>
    <property type="evidence" value="ECO:0007669"/>
    <property type="project" value="UniProtKB-UniRule"/>
</dbReference>
<keyword evidence="7 9" id="KW-0805">Transcription regulation</keyword>
<dbReference type="InterPro" id="IPR011112">
    <property type="entry name" value="Rho-like_N"/>
</dbReference>
<protein>
    <recommendedName>
        <fullName evidence="9 10">Transcription termination factor Rho</fullName>
        <ecNumber evidence="9 10">3.6.4.-</ecNumber>
    </recommendedName>
    <alternativeName>
        <fullName evidence="9">ATP-dependent helicase Rho</fullName>
    </alternativeName>
</protein>
<dbReference type="EMBL" id="BLJN01000001">
    <property type="protein sequence ID" value="GFE79032.1"/>
    <property type="molecule type" value="Genomic_DNA"/>
</dbReference>
<feature type="binding site" evidence="9">
    <location>
        <begin position="262"/>
        <end position="267"/>
    </location>
    <ligand>
        <name>ATP</name>
        <dbReference type="ChEBI" id="CHEBI:30616"/>
    </ligand>
</feature>
<dbReference type="Pfam" id="PF07498">
    <property type="entry name" value="Rho_N"/>
    <property type="match status" value="1"/>
</dbReference>
<evidence type="ECO:0000256" key="4">
    <source>
        <dbReference type="ARBA" id="ARBA00022806"/>
    </source>
</evidence>
<dbReference type="GO" id="GO:0005829">
    <property type="term" value="C:cytosol"/>
    <property type="evidence" value="ECO:0007669"/>
    <property type="project" value="UniProtKB-ARBA"/>
</dbReference>
<dbReference type="InterPro" id="IPR004665">
    <property type="entry name" value="Term_rho"/>
</dbReference>
<dbReference type="PANTHER" id="PTHR46425:SF1">
    <property type="entry name" value="TRANSCRIPTION TERMINATION FACTOR RHO"/>
    <property type="match status" value="1"/>
</dbReference>
<dbReference type="SUPFAM" id="SSF52540">
    <property type="entry name" value="P-loop containing nucleoside triphosphate hydrolases"/>
    <property type="match status" value="1"/>
</dbReference>
<feature type="region of interest" description="Disordered" evidence="12">
    <location>
        <begin position="1"/>
        <end position="67"/>
    </location>
</feature>
<dbReference type="GO" id="GO:0004386">
    <property type="term" value="F:helicase activity"/>
    <property type="evidence" value="ECO:0007669"/>
    <property type="project" value="UniProtKB-UniRule"/>
</dbReference>
<dbReference type="Proteomes" id="UP000445000">
    <property type="component" value="Unassembled WGS sequence"/>
</dbReference>
<dbReference type="InterPro" id="IPR012340">
    <property type="entry name" value="NA-bd_OB-fold"/>
</dbReference>
<dbReference type="InterPro" id="IPR027417">
    <property type="entry name" value="P-loop_NTPase"/>
</dbReference>
<comment type="subunit">
    <text evidence="9">Homohexamer. The homohexamer assembles into an open ring structure.</text>
</comment>
<dbReference type="SUPFAM" id="SSF50249">
    <property type="entry name" value="Nucleic acid-binding proteins"/>
    <property type="match status" value="1"/>
</dbReference>
<evidence type="ECO:0000256" key="9">
    <source>
        <dbReference type="HAMAP-Rule" id="MF_01884"/>
    </source>
</evidence>
<dbReference type="InterPro" id="IPR003593">
    <property type="entry name" value="AAA+_ATPase"/>
</dbReference>
<evidence type="ECO:0000256" key="12">
    <source>
        <dbReference type="SAM" id="MobiDB-lite"/>
    </source>
</evidence>
<comment type="caution">
    <text evidence="9">Lacks conserved residue(s) required for the propagation of feature annotation.</text>
</comment>
<dbReference type="FunFam" id="3.40.50.300:FF:000072">
    <property type="entry name" value="Transcription termination factor Rho"/>
    <property type="match status" value="1"/>
</dbReference>
<dbReference type="InterPro" id="IPR000194">
    <property type="entry name" value="ATPase_F1/V1/A1_a/bsu_nucl-bd"/>
</dbReference>
<feature type="binding site" evidence="9">
    <location>
        <position position="293"/>
    </location>
    <ligand>
        <name>ATP</name>
        <dbReference type="ChEBI" id="CHEBI:30616"/>
    </ligand>
</feature>
<feature type="binding site" evidence="9">
    <location>
        <begin position="250"/>
        <end position="255"/>
    </location>
    <ligand>
        <name>ATP</name>
        <dbReference type="ChEBI" id="CHEBI:30616"/>
    </ligand>
</feature>
<dbReference type="NCBIfam" id="NF006886">
    <property type="entry name" value="PRK09376.1"/>
    <property type="match status" value="1"/>
</dbReference>
<dbReference type="Gene3D" id="2.40.50.140">
    <property type="entry name" value="Nucleic acid-binding proteins"/>
    <property type="match status" value="1"/>
</dbReference>
<dbReference type="InterPro" id="IPR036269">
    <property type="entry name" value="Rho_N_sf"/>
</dbReference>
<feature type="domain" description="Rho RNA-BD" evidence="13">
    <location>
        <begin position="129"/>
        <end position="204"/>
    </location>
</feature>
<dbReference type="SUPFAM" id="SSF68912">
    <property type="entry name" value="Rho N-terminal domain-like"/>
    <property type="match status" value="1"/>
</dbReference>
<dbReference type="SMART" id="SM00357">
    <property type="entry name" value="CSP"/>
    <property type="match status" value="1"/>
</dbReference>
<comment type="similarity">
    <text evidence="9 11">Belongs to the Rho family.</text>
</comment>
<dbReference type="AlphaFoldDB" id="A0A829Y8Y5"/>
<evidence type="ECO:0000256" key="10">
    <source>
        <dbReference type="NCBIfam" id="TIGR00767"/>
    </source>
</evidence>
<dbReference type="PANTHER" id="PTHR46425">
    <property type="entry name" value="TRANSCRIPTION TERMINATION FACTOR RHO"/>
    <property type="match status" value="1"/>
</dbReference>
<evidence type="ECO:0000313" key="15">
    <source>
        <dbReference type="Proteomes" id="UP000445000"/>
    </source>
</evidence>
<dbReference type="HAMAP" id="MF_01884">
    <property type="entry name" value="Rho"/>
    <property type="match status" value="1"/>
</dbReference>
<dbReference type="EC" id="3.6.4.-" evidence="9 10"/>
<evidence type="ECO:0000256" key="3">
    <source>
        <dbReference type="ARBA" id="ARBA00022801"/>
    </source>
</evidence>
<reference evidence="15" key="1">
    <citation type="submission" date="2020-01" db="EMBL/GenBank/DDBJ databases">
        <title>'Steroidobacter agaridevorans' sp. nov., agar-degrading bacteria isolated from rhizosphere soils.</title>
        <authorList>
            <person name="Ikenaga M."/>
            <person name="Kataoka M."/>
            <person name="Murouchi A."/>
            <person name="Katsuragi S."/>
            <person name="Sakai M."/>
        </authorList>
    </citation>
    <scope>NUCLEOTIDE SEQUENCE [LARGE SCALE GENOMIC DNA]</scope>
    <source>
        <strain evidence="15">YU21-B</strain>
    </source>
</reference>
<dbReference type="GO" id="GO:0006353">
    <property type="term" value="P:DNA-templated transcription termination"/>
    <property type="evidence" value="ECO:0007669"/>
    <property type="project" value="UniProtKB-UniRule"/>
</dbReference>
<evidence type="ECO:0000256" key="8">
    <source>
        <dbReference type="ARBA" id="ARBA00023163"/>
    </source>
</evidence>
<dbReference type="Pfam" id="PF07497">
    <property type="entry name" value="Rho_RNA_bind"/>
    <property type="match status" value="1"/>
</dbReference>
<evidence type="ECO:0000256" key="5">
    <source>
        <dbReference type="ARBA" id="ARBA00022840"/>
    </source>
</evidence>
<dbReference type="InterPro" id="IPR041703">
    <property type="entry name" value="Rho_factor_ATP-bd"/>
</dbReference>
<dbReference type="SMART" id="SM00959">
    <property type="entry name" value="Rho_N"/>
    <property type="match status" value="1"/>
</dbReference>
<evidence type="ECO:0000256" key="1">
    <source>
        <dbReference type="ARBA" id="ARBA00022472"/>
    </source>
</evidence>
<dbReference type="GO" id="GO:0003723">
    <property type="term" value="F:RNA binding"/>
    <property type="evidence" value="ECO:0007669"/>
    <property type="project" value="UniProtKB-UniRule"/>
</dbReference>
<evidence type="ECO:0000259" key="13">
    <source>
        <dbReference type="PROSITE" id="PS51856"/>
    </source>
</evidence>
<dbReference type="SMART" id="SM00382">
    <property type="entry name" value="AAA"/>
    <property type="match status" value="1"/>
</dbReference>
<keyword evidence="2 9" id="KW-0547">Nucleotide-binding</keyword>
<accession>A0A829Y8Y5</accession>
<feature type="compositionally biased region" description="Acidic residues" evidence="12">
    <location>
        <begin position="57"/>
        <end position="66"/>
    </location>
</feature>
<keyword evidence="15" id="KW-1185">Reference proteome</keyword>
<keyword evidence="3 9" id="KW-0378">Hydrolase</keyword>
<evidence type="ECO:0000313" key="14">
    <source>
        <dbReference type="EMBL" id="GFE79032.1"/>
    </source>
</evidence>
<dbReference type="FunFam" id="2.40.50.140:FF:000010">
    <property type="entry name" value="Transcription termination factor Rho"/>
    <property type="match status" value="1"/>
</dbReference>
<dbReference type="GO" id="GO:0005524">
    <property type="term" value="F:ATP binding"/>
    <property type="evidence" value="ECO:0007669"/>
    <property type="project" value="UniProtKB-UniRule"/>
</dbReference>
<dbReference type="GO" id="GO:0016787">
    <property type="term" value="F:hydrolase activity"/>
    <property type="evidence" value="ECO:0007669"/>
    <property type="project" value="UniProtKB-KW"/>
</dbReference>